<organism evidence="4 5">
    <name type="scientific">Micrococcus endophyticus</name>
    <dbReference type="NCBI Taxonomy" id="455343"/>
    <lineage>
        <taxon>Bacteria</taxon>
        <taxon>Bacillati</taxon>
        <taxon>Actinomycetota</taxon>
        <taxon>Actinomycetes</taxon>
        <taxon>Micrococcales</taxon>
        <taxon>Micrococcaceae</taxon>
        <taxon>Micrococcus</taxon>
    </lineage>
</organism>
<feature type="region of interest" description="Disordered" evidence="1">
    <location>
        <begin position="201"/>
        <end position="233"/>
    </location>
</feature>
<evidence type="ECO:0000313" key="5">
    <source>
        <dbReference type="Proteomes" id="UP000567246"/>
    </source>
</evidence>
<feature type="compositionally biased region" description="Basic and acidic residues" evidence="1">
    <location>
        <begin position="590"/>
        <end position="600"/>
    </location>
</feature>
<reference evidence="4 5" key="1">
    <citation type="submission" date="2020-08" db="EMBL/GenBank/DDBJ databases">
        <title>Sequencing the genomes of 1000 actinobacteria strains.</title>
        <authorList>
            <person name="Klenk H.-P."/>
        </authorList>
    </citation>
    <scope>NUCLEOTIDE SEQUENCE [LARGE SCALE GENOMIC DNA]</scope>
    <source>
        <strain evidence="4 5">DSM 17945</strain>
    </source>
</reference>
<keyword evidence="2" id="KW-0472">Membrane</keyword>
<dbReference type="PANTHER" id="PTHR34473:SF2">
    <property type="entry name" value="UPF0699 TRANSMEMBRANE PROTEIN YDBT"/>
    <property type="match status" value="1"/>
</dbReference>
<dbReference type="Pfam" id="PF03703">
    <property type="entry name" value="bPH_2"/>
    <property type="match status" value="3"/>
</dbReference>
<keyword evidence="2" id="KW-0812">Transmembrane</keyword>
<evidence type="ECO:0000313" key="4">
    <source>
        <dbReference type="EMBL" id="MBB5849287.1"/>
    </source>
</evidence>
<name>A0A7W9N1N8_9MICC</name>
<accession>A0A7W9N1N8</accession>
<dbReference type="InterPro" id="IPR005182">
    <property type="entry name" value="YdbS-like_PH"/>
</dbReference>
<protein>
    <submittedName>
        <fullName evidence="4">Putative membrane protein</fullName>
    </submittedName>
</protein>
<feature type="compositionally biased region" description="Low complexity" evidence="1">
    <location>
        <begin position="572"/>
        <end position="583"/>
    </location>
</feature>
<sequence length="600" mass="64527">MSAAAPVPATCPADDDGWARVHPASPWVRGWTFLLLILFFLGRNAVEDFAAGRFGAGAGGGSGEGEGSLLVAGGILLGVTLLVSLAFFFSWWFTRFRIGEDQIELRQGWLFRTRRQMKYDRIQAVDLQHPLVARLLGLAVVKVEAADGGESALELSFLPKARAEQVRREILDRASGVLVGPASAPRIAEGADAAAGVMPGVMPGADADPTTPRADAPEGAAPSSSGPGLARRADDEGELMLRVPSGRLIGSVLLSGGVAGTVAVYLVVVLGTSLFFALAPGTWLEGEDTSLTPIVVAWGLPLAFAVVGQAWSGLNGGWGFQVRRSADGLRLRHGLTETTHQTVPPGRVQGVTVSQPLFWRPFGWHRVKVSVAGYGEDAAGKRSTALPVGTWEDVLRVLTVVAPDPGLDGDPREAEGLTPARLMHLGLHGSGTEGGFHHIPHRGRWWFNWFAWRRRGFTTTRALLVVRSGRWNRVLQTLQHERVQTAALDQGPVQRRLRLATVHVRTAGGHAVLPDLDEAVALELFAEEARHAAVSRRLADRDRWMRPEELARFEQRTREVAATEVGREELARAGVARPAAPAGGVAGTDPEPRTSHEERP</sequence>
<dbReference type="Proteomes" id="UP000567246">
    <property type="component" value="Unassembled WGS sequence"/>
</dbReference>
<evidence type="ECO:0000256" key="1">
    <source>
        <dbReference type="SAM" id="MobiDB-lite"/>
    </source>
</evidence>
<evidence type="ECO:0000256" key="2">
    <source>
        <dbReference type="SAM" id="Phobius"/>
    </source>
</evidence>
<proteinExistence type="predicted"/>
<feature type="region of interest" description="Disordered" evidence="1">
    <location>
        <begin position="569"/>
        <end position="600"/>
    </location>
</feature>
<gene>
    <name evidence="4" type="ORF">HDA33_001851</name>
</gene>
<feature type="compositionally biased region" description="Low complexity" evidence="1">
    <location>
        <begin position="203"/>
        <end position="214"/>
    </location>
</feature>
<feature type="transmembrane region" description="Helical" evidence="2">
    <location>
        <begin position="291"/>
        <end position="314"/>
    </location>
</feature>
<feature type="transmembrane region" description="Helical" evidence="2">
    <location>
        <begin position="248"/>
        <end position="279"/>
    </location>
</feature>
<keyword evidence="5" id="KW-1185">Reference proteome</keyword>
<feature type="domain" description="YdbS-like PH" evidence="3">
    <location>
        <begin position="91"/>
        <end position="170"/>
    </location>
</feature>
<dbReference type="AlphaFoldDB" id="A0A7W9N1N8"/>
<comment type="caution">
    <text evidence="4">The sequence shown here is derived from an EMBL/GenBank/DDBJ whole genome shotgun (WGS) entry which is preliminary data.</text>
</comment>
<dbReference type="EMBL" id="JACHMW010000001">
    <property type="protein sequence ID" value="MBB5849287.1"/>
    <property type="molecule type" value="Genomic_DNA"/>
</dbReference>
<keyword evidence="2" id="KW-1133">Transmembrane helix</keyword>
<dbReference type="RefSeq" id="WP_184172763.1">
    <property type="nucleotide sequence ID" value="NZ_BAABAG010000009.1"/>
</dbReference>
<feature type="transmembrane region" description="Helical" evidence="2">
    <location>
        <begin position="69"/>
        <end position="93"/>
    </location>
</feature>
<feature type="transmembrane region" description="Helical" evidence="2">
    <location>
        <begin position="27"/>
        <end position="46"/>
    </location>
</feature>
<feature type="domain" description="YdbS-like PH" evidence="3">
    <location>
        <begin position="320"/>
        <end position="376"/>
    </location>
</feature>
<dbReference type="PANTHER" id="PTHR34473">
    <property type="entry name" value="UPF0699 TRANSMEMBRANE PROTEIN YDBS"/>
    <property type="match status" value="1"/>
</dbReference>
<evidence type="ECO:0000259" key="3">
    <source>
        <dbReference type="Pfam" id="PF03703"/>
    </source>
</evidence>
<feature type="domain" description="YdbS-like PH" evidence="3">
    <location>
        <begin position="452"/>
        <end position="525"/>
    </location>
</feature>